<protein>
    <submittedName>
        <fullName evidence="1">Uncharacterized protein</fullName>
    </submittedName>
</protein>
<reference evidence="1 2" key="1">
    <citation type="journal article" date="2012" name="J. Bacteriol.">
        <title>Draft genome of Streptomyces tsukubaensis NRRL 18488, the producer of the clinically important immunosuppressant tacrolimus (FK506).</title>
        <authorList>
            <person name="Barreiro C."/>
            <person name="Prieto C."/>
            <person name="Sola-Landa A."/>
            <person name="Solera E."/>
            <person name="Martinez-Castro M."/>
            <person name="Perez-Redondo R."/>
            <person name="Garcia-Estrada C."/>
            <person name="Aparicio J.F."/>
            <person name="Fernandez-Martinez L.T."/>
            <person name="Santos-Aberturas J."/>
            <person name="Salehi-Najafabadi Z."/>
            <person name="Rodriguez-Garcia A."/>
            <person name="Tauch A."/>
            <person name="Martin J.F."/>
        </authorList>
    </citation>
    <scope>NUCLEOTIDE SEQUENCE [LARGE SCALE GENOMIC DNA]</scope>
    <source>
        <strain evidence="2">DSM 42081 / NBRC 108919 / NRRL 18488 / 9993</strain>
    </source>
</reference>
<accession>A0A7G3UHN7</accession>
<dbReference type="Proteomes" id="UP000005940">
    <property type="component" value="Chromosome"/>
</dbReference>
<evidence type="ECO:0000313" key="1">
    <source>
        <dbReference type="EMBL" id="QKM68640.1"/>
    </source>
</evidence>
<proteinExistence type="predicted"/>
<name>A0A7G3UHN7_STRT9</name>
<dbReference type="EMBL" id="CP029159">
    <property type="protein sequence ID" value="QKM68640.1"/>
    <property type="molecule type" value="Genomic_DNA"/>
</dbReference>
<dbReference type="RefSeq" id="WP_040915467.1">
    <property type="nucleotide sequence ID" value="NZ_CP029159.1"/>
</dbReference>
<organism evidence="1 2">
    <name type="scientific">Streptomyces tsukubensis (strain DSM 42081 / NBRC 108919 / NRRL 18488 / 9993)</name>
    <dbReference type="NCBI Taxonomy" id="1114943"/>
    <lineage>
        <taxon>Bacteria</taxon>
        <taxon>Bacillati</taxon>
        <taxon>Actinomycetota</taxon>
        <taxon>Actinomycetes</taxon>
        <taxon>Kitasatosporales</taxon>
        <taxon>Streptomycetaceae</taxon>
        <taxon>Streptomyces</taxon>
    </lineage>
</organism>
<sequence>MAVTRLVGECEKGTCATLYRVEGSGDLLVQGYDVENAGAVVGTDIPVGETVVRIPAEIIERYVREHLVR</sequence>
<keyword evidence="2" id="KW-1185">Reference proteome</keyword>
<gene>
    <name evidence="1" type="ORF">STSU_017125</name>
</gene>
<dbReference type="AlphaFoldDB" id="A0A7G3UHN7"/>
<evidence type="ECO:0000313" key="2">
    <source>
        <dbReference type="Proteomes" id="UP000005940"/>
    </source>
</evidence>